<organism evidence="1 2">
    <name type="scientific">Flavihumibacter fluminis</name>
    <dbReference type="NCBI Taxonomy" id="2909236"/>
    <lineage>
        <taxon>Bacteria</taxon>
        <taxon>Pseudomonadati</taxon>
        <taxon>Bacteroidota</taxon>
        <taxon>Chitinophagia</taxon>
        <taxon>Chitinophagales</taxon>
        <taxon>Chitinophagaceae</taxon>
        <taxon>Flavihumibacter</taxon>
    </lineage>
</organism>
<name>A0ABS9BG26_9BACT</name>
<sequence>MKNILFPTDFTPQSLSVLELYIKSNSTYKNTIVLFAAFEMPESEQDVVGADNKPHLLVMNEEFRKGCKRLKEKYSERISNIYYKYMYGNTLKVFKNHLEFNDIDEVFFPEAYTLIQPHQRFLNPASFINAAPVKVIREVPVVSAQKPKQVVTQKRELSASY</sequence>
<keyword evidence="2" id="KW-1185">Reference proteome</keyword>
<comment type="caution">
    <text evidence="1">The sequence shown here is derived from an EMBL/GenBank/DDBJ whole genome shotgun (WGS) entry which is preliminary data.</text>
</comment>
<accession>A0ABS9BG26</accession>
<evidence type="ECO:0000313" key="2">
    <source>
        <dbReference type="Proteomes" id="UP001200145"/>
    </source>
</evidence>
<gene>
    <name evidence="1" type="ORF">L0U88_07970</name>
</gene>
<dbReference type="RefSeq" id="WP_234865333.1">
    <property type="nucleotide sequence ID" value="NZ_JAKEVY010000002.1"/>
</dbReference>
<proteinExistence type="predicted"/>
<evidence type="ECO:0000313" key="1">
    <source>
        <dbReference type="EMBL" id="MCF1714557.1"/>
    </source>
</evidence>
<protein>
    <recommendedName>
        <fullName evidence="3">Universal stress protein family protein</fullName>
    </recommendedName>
</protein>
<dbReference type="Proteomes" id="UP001200145">
    <property type="component" value="Unassembled WGS sequence"/>
</dbReference>
<dbReference type="EMBL" id="JAKEVY010000002">
    <property type="protein sequence ID" value="MCF1714557.1"/>
    <property type="molecule type" value="Genomic_DNA"/>
</dbReference>
<reference evidence="1 2" key="1">
    <citation type="submission" date="2022-01" db="EMBL/GenBank/DDBJ databases">
        <title>Flavihumibacter sp. nov., isolated from sediment of a river.</title>
        <authorList>
            <person name="Liu H."/>
        </authorList>
    </citation>
    <scope>NUCLEOTIDE SEQUENCE [LARGE SCALE GENOMIC DNA]</scope>
    <source>
        <strain evidence="1 2">RY-1</strain>
    </source>
</reference>
<evidence type="ECO:0008006" key="3">
    <source>
        <dbReference type="Google" id="ProtNLM"/>
    </source>
</evidence>